<evidence type="ECO:0000313" key="2">
    <source>
        <dbReference type="EMBL" id="EOB00476.1"/>
    </source>
</evidence>
<proteinExistence type="predicted"/>
<dbReference type="EMBL" id="KB743197">
    <property type="protein sequence ID" value="EOB00476.1"/>
    <property type="molecule type" value="Genomic_DNA"/>
</dbReference>
<accession>R0JSS2</accession>
<evidence type="ECO:0000313" key="3">
    <source>
        <dbReference type="Proteomes" id="UP000296049"/>
    </source>
</evidence>
<sequence>MSHSWVRLSSTSRAKRALHCEQTSLPLEEVYSLLHFADKPSVLISGFPYREEAGVGFGKPGEEAGSSASPQRPPEANPLLSALRYYNATWILLQEAEHLPERKALSSPMGRLQCSL</sequence>
<reference evidence="3" key="1">
    <citation type="journal article" date="2013" name="Nat. Genet.">
        <title>The duck genome and transcriptome provide insight into an avian influenza virus reservoir species.</title>
        <authorList>
            <person name="Huang Y."/>
            <person name="Li Y."/>
            <person name="Burt D.W."/>
            <person name="Chen H."/>
            <person name="Zhang Y."/>
            <person name="Qian W."/>
            <person name="Kim H."/>
            <person name="Gan S."/>
            <person name="Zhao Y."/>
            <person name="Li J."/>
            <person name="Yi K."/>
            <person name="Feng H."/>
            <person name="Zhu P."/>
            <person name="Li B."/>
            <person name="Liu Q."/>
            <person name="Fairley S."/>
            <person name="Magor K.E."/>
            <person name="Du Z."/>
            <person name="Hu X."/>
            <person name="Goodman L."/>
            <person name="Tafer H."/>
            <person name="Vignal A."/>
            <person name="Lee T."/>
            <person name="Kim K.W."/>
            <person name="Sheng Z."/>
            <person name="An Y."/>
            <person name="Searle S."/>
            <person name="Herrero J."/>
            <person name="Groenen M.A."/>
            <person name="Crooijmans R.P."/>
            <person name="Faraut T."/>
            <person name="Cai Q."/>
            <person name="Webster R.G."/>
            <person name="Aldridge J.R."/>
            <person name="Warren W.C."/>
            <person name="Bartschat S."/>
            <person name="Kehr S."/>
            <person name="Marz M."/>
            <person name="Stadler P.F."/>
            <person name="Smith J."/>
            <person name="Kraus R.H."/>
            <person name="Zhao Y."/>
            <person name="Ren L."/>
            <person name="Fei J."/>
            <person name="Morisson M."/>
            <person name="Kaiser P."/>
            <person name="Griffin D.K."/>
            <person name="Rao M."/>
            <person name="Pitel F."/>
            <person name="Wang J."/>
            <person name="Li N."/>
        </authorList>
    </citation>
    <scope>NUCLEOTIDE SEQUENCE [LARGE SCALE GENOMIC DNA]</scope>
</reference>
<feature type="region of interest" description="Disordered" evidence="1">
    <location>
        <begin position="55"/>
        <end position="76"/>
    </location>
</feature>
<gene>
    <name evidence="2" type="ORF">Anapl_00754</name>
</gene>
<organism evidence="2 3">
    <name type="scientific">Anas platyrhynchos</name>
    <name type="common">Mallard</name>
    <name type="synonym">Anas boschas</name>
    <dbReference type="NCBI Taxonomy" id="8839"/>
    <lineage>
        <taxon>Eukaryota</taxon>
        <taxon>Metazoa</taxon>
        <taxon>Chordata</taxon>
        <taxon>Craniata</taxon>
        <taxon>Vertebrata</taxon>
        <taxon>Euteleostomi</taxon>
        <taxon>Archelosauria</taxon>
        <taxon>Archosauria</taxon>
        <taxon>Dinosauria</taxon>
        <taxon>Saurischia</taxon>
        <taxon>Theropoda</taxon>
        <taxon>Coelurosauria</taxon>
        <taxon>Aves</taxon>
        <taxon>Neognathae</taxon>
        <taxon>Galloanserae</taxon>
        <taxon>Anseriformes</taxon>
        <taxon>Anatidae</taxon>
        <taxon>Anatinae</taxon>
        <taxon>Anas</taxon>
    </lineage>
</organism>
<evidence type="ECO:0000256" key="1">
    <source>
        <dbReference type="SAM" id="MobiDB-lite"/>
    </source>
</evidence>
<protein>
    <submittedName>
        <fullName evidence="2">Uncharacterized protein</fullName>
    </submittedName>
</protein>
<dbReference type="AlphaFoldDB" id="R0JSS2"/>
<keyword evidence="3" id="KW-1185">Reference proteome</keyword>
<name>R0JSS2_ANAPL</name>
<dbReference type="Proteomes" id="UP000296049">
    <property type="component" value="Unassembled WGS sequence"/>
</dbReference>